<dbReference type="EMBL" id="DPIY01000006">
    <property type="protein sequence ID" value="HCT56634.1"/>
    <property type="molecule type" value="Genomic_DNA"/>
</dbReference>
<dbReference type="InterPro" id="IPR029045">
    <property type="entry name" value="ClpP/crotonase-like_dom_sf"/>
</dbReference>
<dbReference type="InterPro" id="IPR018376">
    <property type="entry name" value="Enoyl-CoA_hyd/isom_CS"/>
</dbReference>
<gene>
    <name evidence="4" type="ORF">DGD08_05395</name>
</gene>
<dbReference type="InterPro" id="IPR014748">
    <property type="entry name" value="Enoyl-CoA_hydra_C"/>
</dbReference>
<dbReference type="FunFam" id="3.90.226.10:FF:000009">
    <property type="entry name" value="Carnitinyl-CoA dehydratase"/>
    <property type="match status" value="1"/>
</dbReference>
<dbReference type="FunFam" id="1.10.12.10:FF:000001">
    <property type="entry name" value="Probable enoyl-CoA hydratase, mitochondrial"/>
    <property type="match status" value="1"/>
</dbReference>
<organism evidence="4 5">
    <name type="scientific">Gemmatimonas aurantiaca</name>
    <dbReference type="NCBI Taxonomy" id="173480"/>
    <lineage>
        <taxon>Bacteria</taxon>
        <taxon>Pseudomonadati</taxon>
        <taxon>Gemmatimonadota</taxon>
        <taxon>Gemmatimonadia</taxon>
        <taxon>Gemmatimonadales</taxon>
        <taxon>Gemmatimonadaceae</taxon>
        <taxon>Gemmatimonas</taxon>
    </lineage>
</organism>
<evidence type="ECO:0000256" key="3">
    <source>
        <dbReference type="RuleBase" id="RU003707"/>
    </source>
</evidence>
<evidence type="ECO:0000256" key="1">
    <source>
        <dbReference type="ARBA" id="ARBA00005254"/>
    </source>
</evidence>
<protein>
    <submittedName>
        <fullName evidence="4">Enoyl-CoA hydratase</fullName>
    </submittedName>
</protein>
<dbReference type="Proteomes" id="UP000264071">
    <property type="component" value="Unassembled WGS sequence"/>
</dbReference>
<evidence type="ECO:0000313" key="5">
    <source>
        <dbReference type="Proteomes" id="UP000264071"/>
    </source>
</evidence>
<dbReference type="PANTHER" id="PTHR11941:SF54">
    <property type="entry name" value="ENOYL-COA HYDRATASE, MITOCHONDRIAL"/>
    <property type="match status" value="1"/>
</dbReference>
<accession>A0A3D4V736</accession>
<comment type="caution">
    <text evidence="4">The sequence shown here is derived from an EMBL/GenBank/DDBJ whole genome shotgun (WGS) entry which is preliminary data.</text>
</comment>
<evidence type="ECO:0000313" key="4">
    <source>
        <dbReference type="EMBL" id="HCT56634.1"/>
    </source>
</evidence>
<comment type="similarity">
    <text evidence="1 3">Belongs to the enoyl-CoA hydratase/isomerase family.</text>
</comment>
<evidence type="ECO:0000256" key="2">
    <source>
        <dbReference type="ARBA" id="ARBA00023239"/>
    </source>
</evidence>
<dbReference type="OMA" id="EYITRNW"/>
<dbReference type="GO" id="GO:0016836">
    <property type="term" value="F:hydro-lyase activity"/>
    <property type="evidence" value="ECO:0007669"/>
    <property type="project" value="UniProtKB-ARBA"/>
</dbReference>
<reference evidence="4 5" key="1">
    <citation type="journal article" date="2018" name="Nat. Biotechnol.">
        <title>A standardized bacterial taxonomy based on genome phylogeny substantially revises the tree of life.</title>
        <authorList>
            <person name="Parks D.H."/>
            <person name="Chuvochina M."/>
            <person name="Waite D.W."/>
            <person name="Rinke C."/>
            <person name="Skarshewski A."/>
            <person name="Chaumeil P.A."/>
            <person name="Hugenholtz P."/>
        </authorList>
    </citation>
    <scope>NUCLEOTIDE SEQUENCE [LARGE SCALE GENOMIC DNA]</scope>
    <source>
        <strain evidence="4">UBA8844</strain>
    </source>
</reference>
<dbReference type="PANTHER" id="PTHR11941">
    <property type="entry name" value="ENOYL-COA HYDRATASE-RELATED"/>
    <property type="match status" value="1"/>
</dbReference>
<dbReference type="CDD" id="cd06558">
    <property type="entry name" value="crotonase-like"/>
    <property type="match status" value="1"/>
</dbReference>
<dbReference type="InterPro" id="IPR001753">
    <property type="entry name" value="Enoyl-CoA_hydra/iso"/>
</dbReference>
<sequence>MSYQFLQFDVADRIATITVNRPDKLNALNDATIAELGRAIDEANAREDVGAVLLTGAGRAFVAGADISELESQSPLEALQRARAGQVIFRRFETSPKPTIAAINGFALGGGCELAMSCHMRIASEKAKLGQPEVKLGIVPGYGGTQRLPRLVGRGPALRLLLTGEMIDAAEAYRLGLVDQVVAPDALIDTVRALLQSMIANAPLALAGCIEALNRGQDATLEEGCLIESDFFGLLSATSDMREGMKAFLEKRAPVFTGR</sequence>
<dbReference type="Pfam" id="PF00378">
    <property type="entry name" value="ECH_1"/>
    <property type="match status" value="1"/>
</dbReference>
<proteinExistence type="inferred from homology"/>
<dbReference type="GO" id="GO:0006635">
    <property type="term" value="P:fatty acid beta-oxidation"/>
    <property type="evidence" value="ECO:0007669"/>
    <property type="project" value="TreeGrafter"/>
</dbReference>
<name>A0A3D4V736_9BACT</name>
<keyword evidence="2" id="KW-0456">Lyase</keyword>
<dbReference type="Gene3D" id="1.10.12.10">
    <property type="entry name" value="Lyase 2-enoyl-coa Hydratase, Chain A, domain 2"/>
    <property type="match status" value="1"/>
</dbReference>
<dbReference type="Gene3D" id="3.90.226.10">
    <property type="entry name" value="2-enoyl-CoA Hydratase, Chain A, domain 1"/>
    <property type="match status" value="1"/>
</dbReference>
<dbReference type="AlphaFoldDB" id="A0A3D4V736"/>
<dbReference type="PROSITE" id="PS00166">
    <property type="entry name" value="ENOYL_COA_HYDRATASE"/>
    <property type="match status" value="1"/>
</dbReference>
<dbReference type="SUPFAM" id="SSF52096">
    <property type="entry name" value="ClpP/crotonase"/>
    <property type="match status" value="1"/>
</dbReference>